<dbReference type="GO" id="GO:0016301">
    <property type="term" value="F:kinase activity"/>
    <property type="evidence" value="ECO:0007669"/>
    <property type="project" value="UniProtKB-KW"/>
</dbReference>
<name>A0A8X6GA83_TRICU</name>
<sequence length="1631" mass="181923">MLSINEKLNFKFEWDVVYYTRGTQMDKPSVGPRKILRAPALRRGREIIPISNRVKLEKVLGLTVTNNAAFDCDPNSGIVAYTAGCVVVVYNVRKNKQGHILSSSKKTITSLAFSSDGKYLATGECGHQPHVRVWDVQEKVQVAEFQGHKYGINCVAFSPNLKYVVSVGSQHDMIVNVWEWKNNVKVASNKVSCKVKALSFASNGNYFVTVGNRHVKFWYLEYSRSAKYKHEPVPLMGRSAILGDQRNNYFCDVACGKGEMAESTYAITKSGLLCEFNSRRLLDKWVELRTTSANSVSVSENLIIIGCAEGIIRCFSPFNLNFISTLPRPHVLGVNVANGLIGSKAASSHLSNAKYPDTIAIALDEIHKKVSCIYNDHSLYVWDIKDVKKVGKSHSYLYHSACIWGIEVYPEVHENSKNILPKGTFLTCSSDDTIRFWNLESSMEEDTAYHRNIYSSELLKILYVDPELSYLCDTDLNSSGSNDKVDATYDGKNGVRCLRISPDGRSLASGDRSGNIRIHDLEFVEELCKVEAHDSEVLCLEYSKPITVAGQEKRYLASASRDRLIHVFDVKQDHSFQQTLDDHSSSITAVRFVQSEGSLQMISCGADKSIIFRKAAFNPELSLVREHHVVGKTTLYDMEVDPQQKHILTACQDRNIRVYSVSNGKHVRCFRGSQGEDGTLIKVVLDPSGTYLATSCTDKSLYLYDYINGECLATMFGHSELVTGLKFTNDGRHLISVSGDGCIFMWKLPIDVTQTMINKQLLIERPGLPSLWQDSRKAAVAVTKPLQLLENNEEDKADDDLDLANHNNGDIETTPEGYRFSIGQLPLWAKKQMLEKLPEGINNQNLPPPIPPRGRWAQRIDGQGLVVRSYLDSDSVIPFPNTGDDSEISNIKRESQVLEHNEYSNVSINETKDNFEVSSQSLREILNGTSYTEESSGSVSTRQTFSSLQSSSNRRSKLRSLPNSNNTKLEDLDAEDERSDSEVSEMVYYPASEDGSDNADVSFRVCANNEGEAKDTANHLKKTKLERVPRINTPEHETNSDEEDPTTPIDSDRSFLSSLCISTENLERLGQREKFMKSNYESLEKSDSIESQHNNNDMADRNFYRQSISAKFLSGSLVPLKRSLLNGTSKSVGIPERQMSTPTKKREELLKALSDAKKTLETVRRSGLSSSKSIADLHSTPDREIFRSPRYKSPGDIRKAASMTDLSINNSNRSGLFSPPPKNEPEANAPLWSQTKIYPIETSPPDSPKLSTPLSMVQNHIMKKGQASQPEQVSRSNSSSSLYNKSQNSSNSLYKTASSFSLDRTSPHSSGFNANLSLLRNIQSPGGRSNLPSLPSRNQSYTIATAALATDSSSDSSPSESTPIKSNRAIMSMRPLDVRQRHSSFSENVDIKTSHENSSEGLQKFRLKSHSEWDLKNSSLDETIKNKGSWQSSRYLSYSPRKNHIRPLKLNHSGGSSINSIPLNSQNSEDKKDFSYSDQISFLSWDPTSVPLTPDLCDNIADSLARVTSFATQVYQRLTLSTDLPPDEKSAMTNTLAQGVWQAQQILRPAVPPSQPWSSSSEQSFDSRRLPGLNFPYSNGNLNDPSLQRLPPHSLSHPEGMNTMALLEQFSNKLLSLVEQKMSNSQDKPNN</sequence>
<dbReference type="EMBL" id="BMAO01015189">
    <property type="protein sequence ID" value="GFQ99971.1"/>
    <property type="molecule type" value="Genomic_DNA"/>
</dbReference>
<dbReference type="Pfam" id="PF24780">
    <property type="entry name" value="WD40_MABP1-WDR62_1st"/>
    <property type="match status" value="1"/>
</dbReference>
<feature type="compositionally biased region" description="Low complexity" evidence="4">
    <location>
        <begin position="1348"/>
        <end position="1366"/>
    </location>
</feature>
<dbReference type="PANTHER" id="PTHR45589">
    <property type="entry name" value="WD REPEAT DOMAIN 62, ISOFORM G"/>
    <property type="match status" value="1"/>
</dbReference>
<proteinExistence type="predicted"/>
<keyword evidence="1 3" id="KW-0853">WD repeat</keyword>
<comment type="caution">
    <text evidence="7">The sequence shown here is derived from an EMBL/GenBank/DDBJ whole genome shotgun (WGS) entry which is preliminary data.</text>
</comment>
<dbReference type="OrthoDB" id="6154712at2759"/>
<feature type="repeat" description="WD" evidence="3">
    <location>
        <begin position="425"/>
        <end position="447"/>
    </location>
</feature>
<feature type="compositionally biased region" description="Polar residues" evidence="4">
    <location>
        <begin position="1576"/>
        <end position="1586"/>
    </location>
</feature>
<feature type="compositionally biased region" description="Acidic residues" evidence="4">
    <location>
        <begin position="972"/>
        <end position="983"/>
    </location>
</feature>
<feature type="compositionally biased region" description="Polar residues" evidence="4">
    <location>
        <begin position="1453"/>
        <end position="1467"/>
    </location>
</feature>
<feature type="repeat" description="WD" evidence="3">
    <location>
        <begin position="145"/>
        <end position="188"/>
    </location>
</feature>
<evidence type="ECO:0000313" key="8">
    <source>
        <dbReference type="Proteomes" id="UP000887116"/>
    </source>
</evidence>
<feature type="region of interest" description="Disordered" evidence="4">
    <location>
        <begin position="931"/>
        <end position="983"/>
    </location>
</feature>
<keyword evidence="7" id="KW-0808">Transferase</keyword>
<feature type="region of interest" description="Disordered" evidence="4">
    <location>
        <begin position="1014"/>
        <end position="1053"/>
    </location>
</feature>
<dbReference type="InterPro" id="IPR056161">
    <property type="entry name" value="WD40_MABP1-WDR62_1st"/>
</dbReference>
<evidence type="ECO:0000256" key="1">
    <source>
        <dbReference type="ARBA" id="ARBA00022574"/>
    </source>
</evidence>
<feature type="compositionally biased region" description="Basic and acidic residues" evidence="4">
    <location>
        <begin position="1389"/>
        <end position="1398"/>
    </location>
</feature>
<dbReference type="SMART" id="SM00320">
    <property type="entry name" value="WD40"/>
    <property type="match status" value="11"/>
</dbReference>
<dbReference type="PANTHER" id="PTHR45589:SF1">
    <property type="entry name" value="WD REPEAT DOMAIN 62, ISOFORM G"/>
    <property type="match status" value="1"/>
</dbReference>
<feature type="compositionally biased region" description="Basic and acidic residues" evidence="4">
    <location>
        <begin position="1014"/>
        <end position="1039"/>
    </location>
</feature>
<evidence type="ECO:0000256" key="3">
    <source>
        <dbReference type="PROSITE-ProRule" id="PRU00221"/>
    </source>
</evidence>
<dbReference type="InterPro" id="IPR052779">
    <property type="entry name" value="WDR62"/>
</dbReference>
<dbReference type="GO" id="GO:0007099">
    <property type="term" value="P:centriole replication"/>
    <property type="evidence" value="ECO:0007669"/>
    <property type="project" value="TreeGrafter"/>
</dbReference>
<feature type="compositionally biased region" description="Low complexity" evidence="4">
    <location>
        <begin position="946"/>
        <end position="966"/>
    </location>
</feature>
<evidence type="ECO:0000313" key="7">
    <source>
        <dbReference type="EMBL" id="GFQ99971.1"/>
    </source>
</evidence>
<dbReference type="InterPro" id="IPR036322">
    <property type="entry name" value="WD40_repeat_dom_sf"/>
</dbReference>
<feature type="region of interest" description="Disordered" evidence="4">
    <location>
        <begin position="1202"/>
        <end position="1229"/>
    </location>
</feature>
<keyword evidence="2" id="KW-0677">Repeat</keyword>
<feature type="region of interest" description="Disordered" evidence="4">
    <location>
        <begin position="1446"/>
        <end position="1472"/>
    </location>
</feature>
<accession>A0A8X6GA83</accession>
<feature type="compositionally biased region" description="Polar residues" evidence="4">
    <location>
        <begin position="931"/>
        <end position="945"/>
    </location>
</feature>
<keyword evidence="8" id="KW-1185">Reference proteome</keyword>
<dbReference type="GO" id="GO:0072686">
    <property type="term" value="C:mitotic spindle"/>
    <property type="evidence" value="ECO:0007669"/>
    <property type="project" value="TreeGrafter"/>
</dbReference>
<dbReference type="InterPro" id="IPR015943">
    <property type="entry name" value="WD40/YVTN_repeat-like_dom_sf"/>
</dbReference>
<keyword evidence="7" id="KW-0418">Kinase</keyword>
<feature type="domain" description="MABP1/WDR62 second WD40" evidence="6">
    <location>
        <begin position="403"/>
        <end position="748"/>
    </location>
</feature>
<feature type="region of interest" description="Disordered" evidence="4">
    <location>
        <begin position="1550"/>
        <end position="1599"/>
    </location>
</feature>
<feature type="region of interest" description="Disordered" evidence="4">
    <location>
        <begin position="1348"/>
        <end position="1402"/>
    </location>
</feature>
<reference evidence="7" key="1">
    <citation type="submission" date="2020-07" db="EMBL/GenBank/DDBJ databases">
        <title>Multicomponent nature underlies the extraordinary mechanical properties of spider dragline silk.</title>
        <authorList>
            <person name="Kono N."/>
            <person name="Nakamura H."/>
            <person name="Mori M."/>
            <person name="Yoshida Y."/>
            <person name="Ohtoshi R."/>
            <person name="Malay A.D."/>
            <person name="Moran D.A.P."/>
            <person name="Tomita M."/>
            <person name="Numata K."/>
            <person name="Arakawa K."/>
        </authorList>
    </citation>
    <scope>NUCLEOTIDE SEQUENCE</scope>
</reference>
<dbReference type="PROSITE" id="PS50294">
    <property type="entry name" value="WD_REPEATS_REGION"/>
    <property type="match status" value="1"/>
</dbReference>
<gene>
    <name evidence="7" type="primary">mapkbp1</name>
    <name evidence="7" type="ORF">TNCT_372751</name>
</gene>
<dbReference type="Pfam" id="PF24782">
    <property type="entry name" value="WD40_MABP1-WDR62_2nd"/>
    <property type="match status" value="1"/>
</dbReference>
<feature type="domain" description="MABP1/WDR62 first WD40" evidence="5">
    <location>
        <begin position="70"/>
        <end position="397"/>
    </location>
</feature>
<dbReference type="InterPro" id="IPR001680">
    <property type="entry name" value="WD40_rpt"/>
</dbReference>
<evidence type="ECO:0000259" key="5">
    <source>
        <dbReference type="Pfam" id="PF24780"/>
    </source>
</evidence>
<dbReference type="PROSITE" id="PS50082">
    <property type="entry name" value="WD_REPEATS_2"/>
    <property type="match status" value="3"/>
</dbReference>
<dbReference type="InterPro" id="IPR056162">
    <property type="entry name" value="WD40_MABP1-WDR62_2nd"/>
</dbReference>
<feature type="region of interest" description="Disordered" evidence="4">
    <location>
        <begin position="1262"/>
        <end position="1290"/>
    </location>
</feature>
<feature type="compositionally biased region" description="Polar residues" evidence="4">
    <location>
        <begin position="1204"/>
        <end position="1215"/>
    </location>
</feature>
<protein>
    <submittedName>
        <fullName evidence="7">Mitogen-activated protein kinase-binding protein 1</fullName>
    </submittedName>
</protein>
<dbReference type="SUPFAM" id="SSF50978">
    <property type="entry name" value="WD40 repeat-like"/>
    <property type="match status" value="2"/>
</dbReference>
<organism evidence="7 8">
    <name type="scientific">Trichonephila clavata</name>
    <name type="common">Joro spider</name>
    <name type="synonym">Nephila clavata</name>
    <dbReference type="NCBI Taxonomy" id="2740835"/>
    <lineage>
        <taxon>Eukaryota</taxon>
        <taxon>Metazoa</taxon>
        <taxon>Ecdysozoa</taxon>
        <taxon>Arthropoda</taxon>
        <taxon>Chelicerata</taxon>
        <taxon>Arachnida</taxon>
        <taxon>Araneae</taxon>
        <taxon>Araneomorphae</taxon>
        <taxon>Entelegynae</taxon>
        <taxon>Araneoidea</taxon>
        <taxon>Nephilidae</taxon>
        <taxon>Trichonephila</taxon>
    </lineage>
</organism>
<evidence type="ECO:0000256" key="2">
    <source>
        <dbReference type="ARBA" id="ARBA00022737"/>
    </source>
</evidence>
<dbReference type="Proteomes" id="UP000887116">
    <property type="component" value="Unassembled WGS sequence"/>
</dbReference>
<feature type="repeat" description="WD" evidence="3">
    <location>
        <begin position="715"/>
        <end position="748"/>
    </location>
</feature>
<dbReference type="Gene3D" id="2.130.10.10">
    <property type="entry name" value="YVTN repeat-like/Quinoprotein amine dehydrogenase"/>
    <property type="match status" value="4"/>
</dbReference>
<evidence type="ECO:0000259" key="6">
    <source>
        <dbReference type="Pfam" id="PF24782"/>
    </source>
</evidence>
<evidence type="ECO:0000256" key="4">
    <source>
        <dbReference type="SAM" id="MobiDB-lite"/>
    </source>
</evidence>
<feature type="compositionally biased region" description="Low complexity" evidence="4">
    <location>
        <begin position="1274"/>
        <end position="1290"/>
    </location>
</feature>